<organism evidence="8 9">
    <name type="scientific">Azospirillum oryzae</name>
    <dbReference type="NCBI Taxonomy" id="286727"/>
    <lineage>
        <taxon>Bacteria</taxon>
        <taxon>Pseudomonadati</taxon>
        <taxon>Pseudomonadota</taxon>
        <taxon>Alphaproteobacteria</taxon>
        <taxon>Rhodospirillales</taxon>
        <taxon>Azospirillaceae</taxon>
        <taxon>Azospirillum</taxon>
    </lineage>
</organism>
<evidence type="ECO:0000256" key="3">
    <source>
        <dbReference type="ARBA" id="ARBA00022723"/>
    </source>
</evidence>
<keyword evidence="4" id="KW-0408">Iron</keyword>
<evidence type="ECO:0000256" key="1">
    <source>
        <dbReference type="ARBA" id="ARBA00001966"/>
    </source>
</evidence>
<dbReference type="CDD" id="cd01335">
    <property type="entry name" value="Radical_SAM"/>
    <property type="match status" value="1"/>
</dbReference>
<keyword evidence="3" id="KW-0479">Metal-binding</keyword>
<dbReference type="AlphaFoldDB" id="A0A6N1AC35"/>
<dbReference type="Pfam" id="PF04055">
    <property type="entry name" value="Radical_SAM"/>
    <property type="match status" value="1"/>
</dbReference>
<protein>
    <submittedName>
        <fullName evidence="8">Radical SAM protein</fullName>
    </submittedName>
</protein>
<dbReference type="KEGG" id="aoz:HUE56_00880"/>
<dbReference type="CDD" id="cd21109">
    <property type="entry name" value="SPASM"/>
    <property type="match status" value="1"/>
</dbReference>
<dbReference type="EMBL" id="CP054615">
    <property type="protein sequence ID" value="QKS49096.1"/>
    <property type="molecule type" value="Genomic_DNA"/>
</dbReference>
<dbReference type="RefSeq" id="WP_149200369.1">
    <property type="nucleotide sequence ID" value="NZ_BSOV01000032.1"/>
</dbReference>
<dbReference type="SUPFAM" id="SSF102114">
    <property type="entry name" value="Radical SAM enzymes"/>
    <property type="match status" value="1"/>
</dbReference>
<dbReference type="GO" id="GO:0003824">
    <property type="term" value="F:catalytic activity"/>
    <property type="evidence" value="ECO:0007669"/>
    <property type="project" value="InterPro"/>
</dbReference>
<keyword evidence="9" id="KW-1185">Reference proteome</keyword>
<dbReference type="GO" id="GO:0051536">
    <property type="term" value="F:iron-sulfur cluster binding"/>
    <property type="evidence" value="ECO:0007669"/>
    <property type="project" value="UniProtKB-KW"/>
</dbReference>
<feature type="domain" description="Radical SAM core" evidence="7">
    <location>
        <begin position="50"/>
        <end position="279"/>
    </location>
</feature>
<name>A0A6N1AC35_9PROT</name>
<accession>A0A6N1AC35</accession>
<dbReference type="OrthoDB" id="9772409at2"/>
<dbReference type="Gene3D" id="3.20.20.70">
    <property type="entry name" value="Aldolase class I"/>
    <property type="match status" value="1"/>
</dbReference>
<dbReference type="InterPro" id="IPR023885">
    <property type="entry name" value="4Fe4S-binding_SPASM_dom"/>
</dbReference>
<dbReference type="GO" id="GO:0046872">
    <property type="term" value="F:metal ion binding"/>
    <property type="evidence" value="ECO:0007669"/>
    <property type="project" value="UniProtKB-KW"/>
</dbReference>
<dbReference type="Proteomes" id="UP000509702">
    <property type="component" value="Plasmid unnamed1"/>
</dbReference>
<dbReference type="PROSITE" id="PS51918">
    <property type="entry name" value="RADICAL_SAM"/>
    <property type="match status" value="1"/>
</dbReference>
<geneLocation type="plasmid" evidence="8 9">
    <name>unnamed1</name>
</geneLocation>
<dbReference type="SFLD" id="SFLDG01067">
    <property type="entry name" value="SPASM/twitch_domain_containing"/>
    <property type="match status" value="1"/>
</dbReference>
<proteinExistence type="predicted"/>
<gene>
    <name evidence="8" type="ORF">HUE56_00880</name>
</gene>
<sequence>MTEMSLPKDTQPVDGKGEKHLLHPNLEDFQDPRKIFHHADRVFELWRDGDTRPVHMTIGLTNYCNHKCPWCYINWNQAGRASERSGGEQADAGRRAINADWRLIEAVGEAAAIGLKAVTIVGDGEPTLHKRFVEFLTALKGFGLDIGIFTNFSADRPDVIEAMAKHCFFVRGSIDADCPEHHRLTHGADDFERVIANLRHLIALRGTATYPIIGVQFVTNHWNYRDLPRAAAFFRDLGVDYMTIKPAYKNALNPAHPENELDPRAAFPFMKEAQACSTEKFKVYAKYSQFIEVLDYETNDGRFYKKCMATPLSPYLDEDGNVEMCGNLKGRNFTMGNIYENSFQEIWASERRKDCLKRIDLHACPSGCKLDPLNKTLWTAFHPQEEKTHPNFV</sequence>
<dbReference type="InterPro" id="IPR050377">
    <property type="entry name" value="Radical_SAM_PqqE_MftC-like"/>
</dbReference>
<evidence type="ECO:0000313" key="8">
    <source>
        <dbReference type="EMBL" id="QKS49096.1"/>
    </source>
</evidence>
<dbReference type="PANTHER" id="PTHR11228:SF7">
    <property type="entry name" value="PQQA PEPTIDE CYCLASE"/>
    <property type="match status" value="1"/>
</dbReference>
<dbReference type="InterPro" id="IPR007197">
    <property type="entry name" value="rSAM"/>
</dbReference>
<evidence type="ECO:0000259" key="7">
    <source>
        <dbReference type="PROSITE" id="PS51918"/>
    </source>
</evidence>
<comment type="cofactor">
    <cofactor evidence="1">
        <name>[4Fe-4S] cluster</name>
        <dbReference type="ChEBI" id="CHEBI:49883"/>
    </cofactor>
</comment>
<keyword evidence="8" id="KW-0614">Plasmid</keyword>
<dbReference type="InterPro" id="IPR013785">
    <property type="entry name" value="Aldolase_TIM"/>
</dbReference>
<evidence type="ECO:0000256" key="2">
    <source>
        <dbReference type="ARBA" id="ARBA00022691"/>
    </source>
</evidence>
<evidence type="ECO:0000256" key="6">
    <source>
        <dbReference type="SAM" id="MobiDB-lite"/>
    </source>
</evidence>
<evidence type="ECO:0000256" key="5">
    <source>
        <dbReference type="ARBA" id="ARBA00023014"/>
    </source>
</evidence>
<dbReference type="PANTHER" id="PTHR11228">
    <property type="entry name" value="RADICAL SAM DOMAIN PROTEIN"/>
    <property type="match status" value="1"/>
</dbReference>
<evidence type="ECO:0000313" key="9">
    <source>
        <dbReference type="Proteomes" id="UP000509702"/>
    </source>
</evidence>
<evidence type="ECO:0000256" key="4">
    <source>
        <dbReference type="ARBA" id="ARBA00023004"/>
    </source>
</evidence>
<feature type="region of interest" description="Disordered" evidence="6">
    <location>
        <begin position="1"/>
        <end position="20"/>
    </location>
</feature>
<reference evidence="8 9" key="1">
    <citation type="submission" date="2020-06" db="EMBL/GenBank/DDBJ databases">
        <title>Complete genome of Azosprillum oryzae KACC14407.</title>
        <authorList>
            <person name="Kim M."/>
            <person name="Park Y.-J."/>
            <person name="Shin J.-H."/>
        </authorList>
    </citation>
    <scope>NUCLEOTIDE SEQUENCE [LARGE SCALE GENOMIC DNA]</scope>
    <source>
        <strain evidence="8 9">KACC 14407</strain>
        <plasmid evidence="8 9">unnamed1</plasmid>
    </source>
</reference>
<dbReference type="Pfam" id="PF13186">
    <property type="entry name" value="SPASM"/>
    <property type="match status" value="1"/>
</dbReference>
<dbReference type="InterPro" id="IPR058240">
    <property type="entry name" value="rSAM_sf"/>
</dbReference>
<keyword evidence="5" id="KW-0411">Iron-sulfur</keyword>
<keyword evidence="2" id="KW-0949">S-adenosyl-L-methionine</keyword>
<dbReference type="SFLD" id="SFLDS00029">
    <property type="entry name" value="Radical_SAM"/>
    <property type="match status" value="1"/>
</dbReference>